<dbReference type="GO" id="GO:0005737">
    <property type="term" value="C:cytoplasm"/>
    <property type="evidence" value="ECO:0007669"/>
    <property type="project" value="TreeGrafter"/>
</dbReference>
<keyword evidence="3" id="KW-0645">Protease</keyword>
<evidence type="ECO:0000313" key="5">
    <source>
        <dbReference type="EMBL" id="VWO96570.1"/>
    </source>
</evidence>
<dbReference type="Gene3D" id="3.40.50.12660">
    <property type="match status" value="1"/>
</dbReference>
<evidence type="ECO:0000256" key="1">
    <source>
        <dbReference type="ARBA" id="ARBA00009005"/>
    </source>
</evidence>
<dbReference type="InterPro" id="IPR050452">
    <property type="entry name" value="Metacaspase"/>
</dbReference>
<keyword evidence="5" id="KW-0378">Hydrolase</keyword>
<keyword evidence="3" id="KW-0788">Thiol protease</keyword>
<dbReference type="Pfam" id="PF00656">
    <property type="entry name" value="Peptidase_C14"/>
    <property type="match status" value="1"/>
</dbReference>
<feature type="domain" description="Peptidase C14 caspase" evidence="4">
    <location>
        <begin position="15"/>
        <end position="286"/>
    </location>
</feature>
<dbReference type="AlphaFoldDB" id="A0A5K1JX01"/>
<dbReference type="SUPFAM" id="SSF52129">
    <property type="entry name" value="Caspase-like"/>
    <property type="match status" value="1"/>
</dbReference>
<accession>A0A5K1JX01</accession>
<evidence type="ECO:0000256" key="3">
    <source>
        <dbReference type="ARBA" id="ARBA00022807"/>
    </source>
</evidence>
<gene>
    <name evidence="5" type="primary">Q5ANA8</name>
</gene>
<dbReference type="PANTHER" id="PTHR48104">
    <property type="entry name" value="METACASPASE-4"/>
    <property type="match status" value="1"/>
</dbReference>
<dbReference type="GO" id="GO:0004197">
    <property type="term" value="F:cysteine-type endopeptidase activity"/>
    <property type="evidence" value="ECO:0007669"/>
    <property type="project" value="InterPro"/>
</dbReference>
<protein>
    <submittedName>
        <fullName evidence="5">Metacaspase-1 (EC)</fullName>
        <ecNumber evidence="5">3.4.22.-</ecNumber>
    </submittedName>
</protein>
<comment type="similarity">
    <text evidence="1">Belongs to the peptidase C14B family.</text>
</comment>
<reference evidence="5" key="1">
    <citation type="submission" date="2019-10" db="EMBL/GenBank/DDBJ databases">
        <authorList>
            <person name="Nor Muhammad N."/>
        </authorList>
    </citation>
    <scope>NUCLEOTIDE SEQUENCE</scope>
</reference>
<keyword evidence="2" id="KW-0053">Apoptosis</keyword>
<dbReference type="EC" id="3.4.22.-" evidence="5"/>
<name>A0A5K1JX01_9APHY</name>
<evidence type="ECO:0000256" key="2">
    <source>
        <dbReference type="ARBA" id="ARBA00022703"/>
    </source>
</evidence>
<dbReference type="GO" id="GO:0006508">
    <property type="term" value="P:proteolysis"/>
    <property type="evidence" value="ECO:0007669"/>
    <property type="project" value="InterPro"/>
</dbReference>
<dbReference type="InterPro" id="IPR011600">
    <property type="entry name" value="Pept_C14_caspase"/>
</dbReference>
<proteinExistence type="inferred from homology"/>
<organism evidence="5">
    <name type="scientific">Ganoderma boninense</name>
    <dbReference type="NCBI Taxonomy" id="34458"/>
    <lineage>
        <taxon>Eukaryota</taxon>
        <taxon>Fungi</taxon>
        <taxon>Dikarya</taxon>
        <taxon>Basidiomycota</taxon>
        <taxon>Agaricomycotina</taxon>
        <taxon>Agaricomycetes</taxon>
        <taxon>Polyporales</taxon>
        <taxon>Polyporaceae</taxon>
        <taxon>Ganoderma</taxon>
    </lineage>
</organism>
<dbReference type="PANTHER" id="PTHR48104:SF30">
    <property type="entry name" value="METACASPASE-1"/>
    <property type="match status" value="1"/>
</dbReference>
<dbReference type="InterPro" id="IPR029030">
    <property type="entry name" value="Caspase-like_dom_sf"/>
</dbReference>
<dbReference type="EMBL" id="LR725741">
    <property type="protein sequence ID" value="VWO96570.1"/>
    <property type="molecule type" value="Genomic_DNA"/>
</dbReference>
<sequence>MPVATIPSRQIVREAVLVGIGYFTNEAPLAEADLQTLDGAHDDTTNLRKLLTKSYGYETKDITILTDSDKTPRESWPTRENIISAMEKLIADKQAGDHIVFSFSGHGSQVKALIEGEEEDGMDEILLPVNFTVDRQSEDYYVDFIRDNEIHDIFVKKLAPGVHCSLIFDCCHSGTASDLPNVIVQSPIITPDSPYFSFSSPRTTVPARAPGSFAQMKTLHDGHVDDIADSYTAPARGGPLWYRDREVTSWSACLDDQITFGKKSGGIFMKAFMKTLRTPPCKMCTAYEALTLRSSHP</sequence>
<evidence type="ECO:0000259" key="4">
    <source>
        <dbReference type="Pfam" id="PF00656"/>
    </source>
</evidence>
<dbReference type="GO" id="GO:0006915">
    <property type="term" value="P:apoptotic process"/>
    <property type="evidence" value="ECO:0007669"/>
    <property type="project" value="UniProtKB-KW"/>
</dbReference>